<dbReference type="OrthoDB" id="6612291at2759"/>
<comment type="subcellular location">
    <subcellularLocation>
        <location evidence="1">Membrane</location>
        <topology evidence="1">Multi-pass membrane protein</topology>
    </subcellularLocation>
</comment>
<dbReference type="FunFam" id="1.20.1250.20:FF:000249">
    <property type="entry name" value="facilitated trehalose transporter Tret1"/>
    <property type="match status" value="1"/>
</dbReference>
<gene>
    <name evidence="7" type="ORF">ILUMI_23709</name>
</gene>
<comment type="caution">
    <text evidence="7">The sequence shown here is derived from an EMBL/GenBank/DDBJ whole genome shotgun (WGS) entry which is preliminary data.</text>
</comment>
<dbReference type="Gene3D" id="1.20.1250.20">
    <property type="entry name" value="MFS general substrate transporter like domains"/>
    <property type="match status" value="1"/>
</dbReference>
<dbReference type="PANTHER" id="PTHR48021:SF32">
    <property type="entry name" value="FACILITATED TREHALOSE TRANSPORTER TRET1-2 HOMOLOG-LIKE PROTEIN"/>
    <property type="match status" value="1"/>
</dbReference>
<dbReference type="SUPFAM" id="SSF103473">
    <property type="entry name" value="MFS general substrate transporter"/>
    <property type="match status" value="1"/>
</dbReference>
<feature type="transmembrane region" description="Helical" evidence="5">
    <location>
        <begin position="367"/>
        <end position="389"/>
    </location>
</feature>
<feature type="transmembrane region" description="Helical" evidence="5">
    <location>
        <begin position="199"/>
        <end position="217"/>
    </location>
</feature>
<dbReference type="PANTHER" id="PTHR48021">
    <property type="match status" value="1"/>
</dbReference>
<dbReference type="PROSITE" id="PS00216">
    <property type="entry name" value="SUGAR_TRANSPORT_1"/>
    <property type="match status" value="1"/>
</dbReference>
<dbReference type="InterPro" id="IPR036259">
    <property type="entry name" value="MFS_trans_sf"/>
</dbReference>
<feature type="domain" description="Major facilitator superfamily (MFS) profile" evidence="6">
    <location>
        <begin position="46"/>
        <end position="500"/>
    </location>
</feature>
<evidence type="ECO:0000256" key="1">
    <source>
        <dbReference type="ARBA" id="ARBA00004141"/>
    </source>
</evidence>
<organism evidence="7 8">
    <name type="scientific">Ignelater luminosus</name>
    <name type="common">Cucubano</name>
    <name type="synonym">Pyrophorus luminosus</name>
    <dbReference type="NCBI Taxonomy" id="2038154"/>
    <lineage>
        <taxon>Eukaryota</taxon>
        <taxon>Metazoa</taxon>
        <taxon>Ecdysozoa</taxon>
        <taxon>Arthropoda</taxon>
        <taxon>Hexapoda</taxon>
        <taxon>Insecta</taxon>
        <taxon>Pterygota</taxon>
        <taxon>Neoptera</taxon>
        <taxon>Endopterygota</taxon>
        <taxon>Coleoptera</taxon>
        <taxon>Polyphaga</taxon>
        <taxon>Elateriformia</taxon>
        <taxon>Elateroidea</taxon>
        <taxon>Elateridae</taxon>
        <taxon>Agrypninae</taxon>
        <taxon>Pyrophorini</taxon>
        <taxon>Ignelater</taxon>
    </lineage>
</organism>
<evidence type="ECO:0000256" key="5">
    <source>
        <dbReference type="SAM" id="Phobius"/>
    </source>
</evidence>
<dbReference type="InterPro" id="IPR020846">
    <property type="entry name" value="MFS_dom"/>
</dbReference>
<feature type="transmembrane region" description="Helical" evidence="5">
    <location>
        <begin position="139"/>
        <end position="160"/>
    </location>
</feature>
<feature type="transmembrane region" description="Helical" evidence="5">
    <location>
        <begin position="409"/>
        <end position="434"/>
    </location>
</feature>
<evidence type="ECO:0000256" key="4">
    <source>
        <dbReference type="ARBA" id="ARBA00023136"/>
    </source>
</evidence>
<evidence type="ECO:0000313" key="8">
    <source>
        <dbReference type="Proteomes" id="UP000801492"/>
    </source>
</evidence>
<dbReference type="Pfam" id="PF00083">
    <property type="entry name" value="Sugar_tr"/>
    <property type="match status" value="1"/>
</dbReference>
<feature type="transmembrane region" description="Helical" evidence="5">
    <location>
        <begin position="338"/>
        <end position="360"/>
    </location>
</feature>
<dbReference type="InterPro" id="IPR005828">
    <property type="entry name" value="MFS_sugar_transport-like"/>
</dbReference>
<keyword evidence="4 5" id="KW-0472">Membrane</keyword>
<feature type="transmembrane region" description="Helical" evidence="5">
    <location>
        <begin position="115"/>
        <end position="133"/>
    </location>
</feature>
<evidence type="ECO:0000256" key="3">
    <source>
        <dbReference type="ARBA" id="ARBA00022989"/>
    </source>
</evidence>
<feature type="transmembrane region" description="Helical" evidence="5">
    <location>
        <begin position="294"/>
        <end position="318"/>
    </location>
</feature>
<evidence type="ECO:0000259" key="6">
    <source>
        <dbReference type="PROSITE" id="PS50850"/>
    </source>
</evidence>
<dbReference type="AlphaFoldDB" id="A0A8K0CAH1"/>
<protein>
    <recommendedName>
        <fullName evidence="6">Major facilitator superfamily (MFS) profile domain-containing protein</fullName>
    </recommendedName>
</protein>
<feature type="transmembrane region" description="Helical" evidence="5">
    <location>
        <begin position="477"/>
        <end position="496"/>
    </location>
</feature>
<sequence length="515" mass="57890">MSKKMDNLEEVKDVNEIKNFIDKGPTINSAITTSITWKHSTQQIIACCIAHSLVIQAGINMAFSAVLLPQLDANKNDIPITKSEASWIASLVTISLPFGSLLTGALMDKFGRKKICMLTTLPFIFAWIINATASHVWNIYVARVLAGFSGGLSTVALVYVSEIAHIDFRAMLLSLNSVFVSFGILVTCILGFWCQWRVMCYVFCFIALLSLILLFFVPESPHWLITFQNDTQGAARSLRQLYRDNEIFENEYKYLLETKIKRPLIEKPSTSANPTEYSPLLKIRKELNLYRESIVYKPLIILLVLFLFQQLSGAYVIIFYAVDLFKEIGGHVGRTIDAYLALVLLGAIRFVMSIISAVISKRVGRRVLLFISGMGMCITSLIAGIYMYLTVIPPEKLAELNITKTNDDNLTLICVLGYVCLSSLGYLVIPWTLIGELLPVKVRGRLGGVMISVAYLLMFGTVKVFPFLLEIIQIQSLFYIFSVVNLCGVCFIFFFLPETLGKSFTEIERYFQRSS</sequence>
<keyword evidence="8" id="KW-1185">Reference proteome</keyword>
<reference evidence="7" key="1">
    <citation type="submission" date="2019-08" db="EMBL/GenBank/DDBJ databases">
        <title>The genome of the North American firefly Photinus pyralis.</title>
        <authorList>
            <consortium name="Photinus pyralis genome working group"/>
            <person name="Fallon T.R."/>
            <person name="Sander Lower S.E."/>
            <person name="Weng J.-K."/>
        </authorList>
    </citation>
    <scope>NUCLEOTIDE SEQUENCE</scope>
    <source>
        <strain evidence="7">TRF0915ILg1</strain>
        <tissue evidence="7">Whole body</tissue>
    </source>
</reference>
<evidence type="ECO:0000256" key="2">
    <source>
        <dbReference type="ARBA" id="ARBA00022692"/>
    </source>
</evidence>
<dbReference type="Proteomes" id="UP000801492">
    <property type="component" value="Unassembled WGS sequence"/>
</dbReference>
<proteinExistence type="predicted"/>
<dbReference type="EMBL" id="VTPC01090614">
    <property type="protein sequence ID" value="KAF2882484.1"/>
    <property type="molecule type" value="Genomic_DNA"/>
</dbReference>
<feature type="transmembrane region" description="Helical" evidence="5">
    <location>
        <begin position="172"/>
        <end position="193"/>
    </location>
</feature>
<dbReference type="GO" id="GO:0022857">
    <property type="term" value="F:transmembrane transporter activity"/>
    <property type="evidence" value="ECO:0007669"/>
    <property type="project" value="InterPro"/>
</dbReference>
<dbReference type="GO" id="GO:0016020">
    <property type="term" value="C:membrane"/>
    <property type="evidence" value="ECO:0007669"/>
    <property type="project" value="UniProtKB-SubCell"/>
</dbReference>
<dbReference type="InterPro" id="IPR005829">
    <property type="entry name" value="Sugar_transporter_CS"/>
</dbReference>
<feature type="transmembrane region" description="Helical" evidence="5">
    <location>
        <begin position="446"/>
        <end position="465"/>
    </location>
</feature>
<feature type="transmembrane region" description="Helical" evidence="5">
    <location>
        <begin position="87"/>
        <end position="106"/>
    </location>
</feature>
<dbReference type="InterPro" id="IPR050549">
    <property type="entry name" value="MFS_Trehalose_Transporter"/>
</dbReference>
<evidence type="ECO:0000313" key="7">
    <source>
        <dbReference type="EMBL" id="KAF2882484.1"/>
    </source>
</evidence>
<name>A0A8K0CAH1_IGNLU</name>
<dbReference type="PROSITE" id="PS50850">
    <property type="entry name" value="MFS"/>
    <property type="match status" value="1"/>
</dbReference>
<keyword evidence="3 5" id="KW-1133">Transmembrane helix</keyword>
<keyword evidence="2 5" id="KW-0812">Transmembrane</keyword>
<accession>A0A8K0CAH1</accession>